<dbReference type="AlphaFoldDB" id="A0A4P6JK56"/>
<gene>
    <name evidence="2" type="ORF">EPA93_05215</name>
</gene>
<dbReference type="Pfam" id="PF08240">
    <property type="entry name" value="ADH_N"/>
    <property type="match status" value="1"/>
</dbReference>
<dbReference type="InterPro" id="IPR013154">
    <property type="entry name" value="ADH-like_N"/>
</dbReference>
<evidence type="ECO:0000313" key="2">
    <source>
        <dbReference type="EMBL" id="QBD75433.1"/>
    </source>
</evidence>
<dbReference type="PANTHER" id="PTHR45033:SF2">
    <property type="entry name" value="ZINC-TYPE ALCOHOL DEHYDROGENASE-LIKE PROTEIN C1773.06C"/>
    <property type="match status" value="1"/>
</dbReference>
<dbReference type="OrthoDB" id="9787435at2"/>
<dbReference type="Pfam" id="PF00107">
    <property type="entry name" value="ADH_zinc_N"/>
    <property type="match status" value="1"/>
</dbReference>
<dbReference type="Gene3D" id="3.40.50.720">
    <property type="entry name" value="NAD(P)-binding Rossmann-like Domain"/>
    <property type="match status" value="1"/>
</dbReference>
<dbReference type="InterPro" id="IPR020843">
    <property type="entry name" value="ER"/>
</dbReference>
<dbReference type="Gene3D" id="3.90.180.10">
    <property type="entry name" value="Medium-chain alcohol dehydrogenases, catalytic domain"/>
    <property type="match status" value="1"/>
</dbReference>
<dbReference type="Proteomes" id="UP000290365">
    <property type="component" value="Chromosome"/>
</dbReference>
<proteinExistence type="predicted"/>
<evidence type="ECO:0000313" key="3">
    <source>
        <dbReference type="Proteomes" id="UP000290365"/>
    </source>
</evidence>
<reference evidence="2 3" key="1">
    <citation type="submission" date="2019-01" db="EMBL/GenBank/DDBJ databases">
        <title>Ktedonosporobacter rubrisoli SCAWS-G2.</title>
        <authorList>
            <person name="Huang Y."/>
            <person name="Yan B."/>
        </authorList>
    </citation>
    <scope>NUCLEOTIDE SEQUENCE [LARGE SCALE GENOMIC DNA]</scope>
    <source>
        <strain evidence="2 3">SCAWS-G2</strain>
    </source>
</reference>
<dbReference type="PANTHER" id="PTHR45033">
    <property type="match status" value="1"/>
</dbReference>
<dbReference type="GO" id="GO:0016491">
    <property type="term" value="F:oxidoreductase activity"/>
    <property type="evidence" value="ECO:0007669"/>
    <property type="project" value="InterPro"/>
</dbReference>
<dbReference type="InterPro" id="IPR036291">
    <property type="entry name" value="NAD(P)-bd_dom_sf"/>
</dbReference>
<dbReference type="EMBL" id="CP035758">
    <property type="protein sequence ID" value="QBD75433.1"/>
    <property type="molecule type" value="Genomic_DNA"/>
</dbReference>
<keyword evidence="3" id="KW-1185">Reference proteome</keyword>
<organism evidence="2 3">
    <name type="scientific">Ktedonosporobacter rubrisoli</name>
    <dbReference type="NCBI Taxonomy" id="2509675"/>
    <lineage>
        <taxon>Bacteria</taxon>
        <taxon>Bacillati</taxon>
        <taxon>Chloroflexota</taxon>
        <taxon>Ktedonobacteria</taxon>
        <taxon>Ktedonobacterales</taxon>
        <taxon>Ktedonosporobacteraceae</taxon>
        <taxon>Ktedonosporobacter</taxon>
    </lineage>
</organism>
<dbReference type="InterPro" id="IPR011032">
    <property type="entry name" value="GroES-like_sf"/>
</dbReference>
<feature type="domain" description="Enoyl reductase (ER)" evidence="1">
    <location>
        <begin position="10"/>
        <end position="336"/>
    </location>
</feature>
<sequence>MKSYFVKNGGGLASLTLKEQDIPVPGPHEVLLRVRASSFNYREQAILQGIYPLPIKEPEVIPLADGAGEIVAVGPGVTRARVGDRAVINSLVKWIDGPFTSWEEQGKQLSGSLDGFLTEYALLSEETVLPLPEHLSYEEAATLPIAALTAWNALERESLPQAGDTILPLGTGGGSLFALQFAKAAGARVIATTTSADKVERLRALGADAVINTRTTPNWSEAVRELTNGRGVDLVMESTMPASLEQSIKATAVSGQVSLIGWLPSDVSSIDIGTFFFNVVNLRPIFTGSRAQFEAMNKFIAKHRIRPIIDRVFPFAEARAAYEYNEKGRAFGKVVISQN</sequence>
<name>A0A4P6JK56_KTERU</name>
<evidence type="ECO:0000259" key="1">
    <source>
        <dbReference type="SMART" id="SM00829"/>
    </source>
</evidence>
<dbReference type="SMART" id="SM00829">
    <property type="entry name" value="PKS_ER"/>
    <property type="match status" value="1"/>
</dbReference>
<dbReference type="SUPFAM" id="SSF50129">
    <property type="entry name" value="GroES-like"/>
    <property type="match status" value="1"/>
</dbReference>
<protein>
    <submittedName>
        <fullName evidence="2">NAD(P)-dependent alcohol dehydrogenase</fullName>
    </submittedName>
</protein>
<dbReference type="KEGG" id="kbs:EPA93_05215"/>
<dbReference type="SUPFAM" id="SSF51735">
    <property type="entry name" value="NAD(P)-binding Rossmann-fold domains"/>
    <property type="match status" value="1"/>
</dbReference>
<dbReference type="CDD" id="cd08276">
    <property type="entry name" value="MDR7"/>
    <property type="match status" value="1"/>
</dbReference>
<dbReference type="InterPro" id="IPR013149">
    <property type="entry name" value="ADH-like_C"/>
</dbReference>
<accession>A0A4P6JK56</accession>
<dbReference type="RefSeq" id="WP_129886031.1">
    <property type="nucleotide sequence ID" value="NZ_CP035758.1"/>
</dbReference>
<dbReference type="InterPro" id="IPR052711">
    <property type="entry name" value="Zinc_ADH-like"/>
</dbReference>